<evidence type="ECO:0000313" key="4">
    <source>
        <dbReference type="Proteomes" id="UP000653305"/>
    </source>
</evidence>
<dbReference type="GO" id="GO:0005634">
    <property type="term" value="C:nucleus"/>
    <property type="evidence" value="ECO:0007669"/>
    <property type="project" value="TreeGrafter"/>
</dbReference>
<evidence type="ECO:0000313" key="3">
    <source>
        <dbReference type="EMBL" id="GFP79964.1"/>
    </source>
</evidence>
<reference evidence="3" key="1">
    <citation type="submission" date="2020-07" db="EMBL/GenBank/DDBJ databases">
        <title>Ethylene signaling mediates host invasion by parasitic plants.</title>
        <authorList>
            <person name="Yoshida S."/>
        </authorList>
    </citation>
    <scope>NUCLEOTIDE SEQUENCE</scope>
    <source>
        <strain evidence="3">Okayama</strain>
    </source>
</reference>
<name>A0A830B5U1_9LAMI</name>
<evidence type="ECO:0000256" key="1">
    <source>
        <dbReference type="PROSITE-ProRule" id="PRU00285"/>
    </source>
</evidence>
<organism evidence="3 4">
    <name type="scientific">Phtheirospermum japonicum</name>
    <dbReference type="NCBI Taxonomy" id="374723"/>
    <lineage>
        <taxon>Eukaryota</taxon>
        <taxon>Viridiplantae</taxon>
        <taxon>Streptophyta</taxon>
        <taxon>Embryophyta</taxon>
        <taxon>Tracheophyta</taxon>
        <taxon>Spermatophyta</taxon>
        <taxon>Magnoliopsida</taxon>
        <taxon>eudicotyledons</taxon>
        <taxon>Gunneridae</taxon>
        <taxon>Pentapetalae</taxon>
        <taxon>asterids</taxon>
        <taxon>lamiids</taxon>
        <taxon>Lamiales</taxon>
        <taxon>Orobanchaceae</taxon>
        <taxon>Orobanchaceae incertae sedis</taxon>
        <taxon>Phtheirospermum</taxon>
    </lineage>
</organism>
<protein>
    <recommendedName>
        <fullName evidence="2">SHSP domain-containing protein</fullName>
    </recommendedName>
</protein>
<dbReference type="InterPro" id="IPR002068">
    <property type="entry name" value="A-crystallin/Hsp20_dom"/>
</dbReference>
<dbReference type="EMBL" id="BMAC01000014">
    <property type="protein sequence ID" value="GFP79964.1"/>
    <property type="molecule type" value="Genomic_DNA"/>
</dbReference>
<dbReference type="AlphaFoldDB" id="A0A830B5U1"/>
<proteinExistence type="inferred from homology"/>
<dbReference type="InterPro" id="IPR039321">
    <property type="entry name" value="IDM2/3-like"/>
</dbReference>
<evidence type="ECO:0000259" key="2">
    <source>
        <dbReference type="PROSITE" id="PS01031"/>
    </source>
</evidence>
<dbReference type="PROSITE" id="PS01031">
    <property type="entry name" value="SHSP"/>
    <property type="match status" value="1"/>
</dbReference>
<dbReference type="PANTHER" id="PTHR34661">
    <property type="entry name" value="INCREASED DNA METHYLATION 3"/>
    <property type="match status" value="1"/>
</dbReference>
<dbReference type="Proteomes" id="UP000653305">
    <property type="component" value="Unassembled WGS sequence"/>
</dbReference>
<dbReference type="OrthoDB" id="1927234at2759"/>
<gene>
    <name evidence="3" type="ORF">PHJA_000139800</name>
</gene>
<accession>A0A830B5U1</accession>
<feature type="domain" description="SHSP" evidence="2">
    <location>
        <begin position="236"/>
        <end position="378"/>
    </location>
</feature>
<keyword evidence="4" id="KW-1185">Reference proteome</keyword>
<dbReference type="SUPFAM" id="SSF49764">
    <property type="entry name" value="HSP20-like chaperones"/>
    <property type="match status" value="1"/>
</dbReference>
<dbReference type="Gene3D" id="2.60.40.790">
    <property type="match status" value="1"/>
</dbReference>
<comment type="similarity">
    <text evidence="1">Belongs to the small heat shock protein (HSP20) family.</text>
</comment>
<dbReference type="CDD" id="cd06464">
    <property type="entry name" value="ACD_sHsps-like"/>
    <property type="match status" value="1"/>
</dbReference>
<dbReference type="PANTHER" id="PTHR34661:SF3">
    <property type="entry name" value="INCREASED DNA METHYLATION 2"/>
    <property type="match status" value="1"/>
</dbReference>
<dbReference type="InterPro" id="IPR008978">
    <property type="entry name" value="HSP20-like_chaperone"/>
</dbReference>
<sequence length="378" mass="41944">MENVSTVPLTDDQHFLLHLITGTYFAPDLKDEIPRKSPLQRRAERLPQYGPNALSGSRMKTAMMECVYYYVLRKAQPSVLVKQSCFLRYIHGGRPVSIDKSLKYPSFDDLFPPGLHARSHDTIDNVVFINNPYTDYLKARDVERFRRLTGLDDFLFDRENAMLHIFEDLYDIKVHEASNSTITCNNGHPSSEMTTAATSFVEDLDQGMIFVPSRPSVEEWGDMIGAVKFGFAVTGSAARGHVGPVLGLMDIGEAEDSYLFRVSLPGVKRDERDFNCEVESDGTVIINGVTVTGERIVGDFNCEVESDGTVIINGVTVTGERIVVKSSQAFEMKSHNLSPPGPFSISFKLPGRVDPQRFHGTFATDGILEGIAFKASAS</sequence>
<comment type="caution">
    <text evidence="3">The sequence shown here is derived from an EMBL/GenBank/DDBJ whole genome shotgun (WGS) entry which is preliminary data.</text>
</comment>